<evidence type="ECO:0000256" key="4">
    <source>
        <dbReference type="ARBA" id="ARBA00022827"/>
    </source>
</evidence>
<dbReference type="InterPro" id="IPR016164">
    <property type="entry name" value="FAD-linked_Oxase-like_C"/>
</dbReference>
<dbReference type="SUPFAM" id="SSF56176">
    <property type="entry name" value="FAD-binding/transporter-associated domain-like"/>
    <property type="match status" value="1"/>
</dbReference>
<dbReference type="AlphaFoldDB" id="A0A840XXD3"/>
<dbReference type="Proteomes" id="UP000580654">
    <property type="component" value="Unassembled WGS sequence"/>
</dbReference>
<protein>
    <submittedName>
        <fullName evidence="6">D-lactate dehydrogenase (Cytochrome)</fullName>
        <ecNumber evidence="6">1.1.2.4</ecNumber>
    </submittedName>
</protein>
<dbReference type="GO" id="GO:0004458">
    <property type="term" value="F:D-lactate dehydrogenase (cytochrome) activity"/>
    <property type="evidence" value="ECO:0007669"/>
    <property type="project" value="UniProtKB-EC"/>
</dbReference>
<evidence type="ECO:0000313" key="7">
    <source>
        <dbReference type="Proteomes" id="UP000580654"/>
    </source>
</evidence>
<dbReference type="SUPFAM" id="SSF55103">
    <property type="entry name" value="FAD-linked oxidases, C-terminal domain"/>
    <property type="match status" value="1"/>
</dbReference>
<dbReference type="InterPro" id="IPR016171">
    <property type="entry name" value="Vanillyl_alc_oxidase_C-sub2"/>
</dbReference>
<dbReference type="InterPro" id="IPR004113">
    <property type="entry name" value="FAD-bd_oxidored_4_C"/>
</dbReference>
<keyword evidence="4" id="KW-0274">FAD</keyword>
<dbReference type="Pfam" id="PF02913">
    <property type="entry name" value="FAD-oxidase_C"/>
    <property type="match status" value="1"/>
</dbReference>
<dbReference type="GO" id="GO:0022904">
    <property type="term" value="P:respiratory electron transport chain"/>
    <property type="evidence" value="ECO:0007669"/>
    <property type="project" value="TreeGrafter"/>
</dbReference>
<dbReference type="Gene3D" id="3.30.70.2740">
    <property type="match status" value="1"/>
</dbReference>
<keyword evidence="7" id="KW-1185">Reference proteome</keyword>
<dbReference type="Gene3D" id="3.30.465.10">
    <property type="match status" value="1"/>
</dbReference>
<comment type="caution">
    <text evidence="6">The sequence shown here is derived from an EMBL/GenBank/DDBJ whole genome shotgun (WGS) entry which is preliminary data.</text>
</comment>
<reference evidence="6 7" key="1">
    <citation type="submission" date="2020-08" db="EMBL/GenBank/DDBJ databases">
        <title>Genomic Encyclopedia of Type Strains, Phase IV (KMG-IV): sequencing the most valuable type-strain genomes for metagenomic binning, comparative biology and taxonomic classification.</title>
        <authorList>
            <person name="Goeker M."/>
        </authorList>
    </citation>
    <scope>NUCLEOTIDE SEQUENCE [LARGE SCALE GENOMIC DNA]</scope>
    <source>
        <strain evidence="6 7">DSM 25622</strain>
    </source>
</reference>
<dbReference type="InterPro" id="IPR006094">
    <property type="entry name" value="Oxid_FAD_bind_N"/>
</dbReference>
<dbReference type="Gene3D" id="3.30.43.10">
    <property type="entry name" value="Uridine Diphospho-n-acetylenolpyruvylglucosamine Reductase, domain 2"/>
    <property type="match status" value="1"/>
</dbReference>
<evidence type="ECO:0000313" key="6">
    <source>
        <dbReference type="EMBL" id="MBB5693155.1"/>
    </source>
</evidence>
<evidence type="ECO:0000256" key="2">
    <source>
        <dbReference type="ARBA" id="ARBA00008000"/>
    </source>
</evidence>
<dbReference type="InterPro" id="IPR016167">
    <property type="entry name" value="FAD-bd_PCMH_sub1"/>
</dbReference>
<dbReference type="Gene3D" id="3.30.70.2190">
    <property type="match status" value="1"/>
</dbReference>
<dbReference type="InterPro" id="IPR036318">
    <property type="entry name" value="FAD-bd_PCMH-like_sf"/>
</dbReference>
<dbReference type="InterPro" id="IPR016166">
    <property type="entry name" value="FAD-bd_PCMH"/>
</dbReference>
<sequence length="490" mass="51970">MSGAPFPLAIDPAARPARSVPADLAARLRAALPEGVVLTEEADRTAYLVEERSLYRGEAPIVLRPRSTEEVATAVRLCTEAGVAIVPQGGNTGLVGGTVSAAHEVLLSLGRMNRIEEVDPLNFTMTVQSGCVLADIQSAAEAADRLFPLSLGAQGSCQIGGNLASNAGGINVLRYGNARELTLGLEVVLADGRVWNGLRALHKDNTGYALKHLFIGSEGTLGIITRAVLKLFPRLTDRQVALCALNDPSDALTLLSMARGRAGEAVTAFELISSFALEIVERHTGGQTPFAGRHPLYALVELAGSDRDGTLRPAMESLLESAFEAGVVADAVIAESLDQAGNLWRLREGIPETQKKAGGSIKHDISVPVSRVPDFLRRAGEAVETAMPGVRICAFGHLGDGNIHYNLTQPEGMEKTAFLAQWERMNAVVHDIVAGLSGSISAEHGIGLLKAGELLRYKDPVEMDLMRRLRDALDPAHLLNPGKMMGRGGG</sequence>
<dbReference type="RefSeq" id="WP_184514860.1">
    <property type="nucleotide sequence ID" value="NZ_JACIJD010000004.1"/>
</dbReference>
<keyword evidence="6" id="KW-0560">Oxidoreductase</keyword>
<dbReference type="EC" id="1.1.2.4" evidence="6"/>
<feature type="domain" description="FAD-binding PCMH-type" evidence="5">
    <location>
        <begin position="55"/>
        <end position="234"/>
    </location>
</feature>
<comment type="similarity">
    <text evidence="2">Belongs to the FAD-binding oxidoreductase/transferase type 4 family.</text>
</comment>
<dbReference type="FunFam" id="1.10.45.10:FF:000001">
    <property type="entry name" value="D-lactate dehydrogenase mitochondrial"/>
    <property type="match status" value="1"/>
</dbReference>
<evidence type="ECO:0000256" key="1">
    <source>
        <dbReference type="ARBA" id="ARBA00001974"/>
    </source>
</evidence>
<evidence type="ECO:0000256" key="3">
    <source>
        <dbReference type="ARBA" id="ARBA00022630"/>
    </source>
</evidence>
<dbReference type="Pfam" id="PF01565">
    <property type="entry name" value="FAD_binding_4"/>
    <property type="match status" value="1"/>
</dbReference>
<dbReference type="EMBL" id="JACIJD010000004">
    <property type="protein sequence ID" value="MBB5693155.1"/>
    <property type="molecule type" value="Genomic_DNA"/>
</dbReference>
<accession>A0A840XXD3</accession>
<dbReference type="InterPro" id="IPR016169">
    <property type="entry name" value="FAD-bd_PCMH_sub2"/>
</dbReference>
<name>A0A840XXD3_9PROT</name>
<dbReference type="PANTHER" id="PTHR43716:SF2">
    <property type="entry name" value="BLL6224 PROTEIN"/>
    <property type="match status" value="1"/>
</dbReference>
<dbReference type="InterPro" id="IPR051264">
    <property type="entry name" value="FAD-oxidored/transferase_4"/>
</dbReference>
<keyword evidence="3" id="KW-0285">Flavoprotein</keyword>
<dbReference type="Gene3D" id="1.10.45.10">
    <property type="entry name" value="Vanillyl-alcohol Oxidase, Chain A, domain 4"/>
    <property type="match status" value="1"/>
</dbReference>
<dbReference type="PROSITE" id="PS51387">
    <property type="entry name" value="FAD_PCMH"/>
    <property type="match status" value="1"/>
</dbReference>
<gene>
    <name evidence="6" type="ORF">FHS87_001181</name>
</gene>
<dbReference type="PANTHER" id="PTHR43716">
    <property type="entry name" value="D-2-HYDROXYGLUTARATE DEHYDROGENASE, MITOCHONDRIAL"/>
    <property type="match status" value="1"/>
</dbReference>
<dbReference type="GO" id="GO:0071949">
    <property type="term" value="F:FAD binding"/>
    <property type="evidence" value="ECO:0007669"/>
    <property type="project" value="InterPro"/>
</dbReference>
<comment type="cofactor">
    <cofactor evidence="1">
        <name>FAD</name>
        <dbReference type="ChEBI" id="CHEBI:57692"/>
    </cofactor>
</comment>
<organism evidence="6 7">
    <name type="scientific">Muricoccus pecuniae</name>
    <dbReference type="NCBI Taxonomy" id="693023"/>
    <lineage>
        <taxon>Bacteria</taxon>
        <taxon>Pseudomonadati</taxon>
        <taxon>Pseudomonadota</taxon>
        <taxon>Alphaproteobacteria</taxon>
        <taxon>Acetobacterales</taxon>
        <taxon>Roseomonadaceae</taxon>
        <taxon>Muricoccus</taxon>
    </lineage>
</organism>
<proteinExistence type="inferred from homology"/>
<evidence type="ECO:0000259" key="5">
    <source>
        <dbReference type="PROSITE" id="PS51387"/>
    </source>
</evidence>